<dbReference type="SUPFAM" id="SSF55961">
    <property type="entry name" value="Bet v1-like"/>
    <property type="match status" value="1"/>
</dbReference>
<dbReference type="Proteomes" id="UP001501746">
    <property type="component" value="Unassembled WGS sequence"/>
</dbReference>
<accession>A0ABN2MEE4</accession>
<keyword evidence="2" id="KW-1185">Reference proteome</keyword>
<gene>
    <name evidence="1" type="ORF">GCM10009750_01180</name>
</gene>
<dbReference type="InterPro" id="IPR023393">
    <property type="entry name" value="START-like_dom_sf"/>
</dbReference>
<protein>
    <recommendedName>
        <fullName evidence="3">SRPBCC family protein</fullName>
    </recommendedName>
</protein>
<dbReference type="Pfam" id="PF10604">
    <property type="entry name" value="Polyketide_cyc2"/>
    <property type="match status" value="1"/>
</dbReference>
<dbReference type="Gene3D" id="3.30.530.20">
    <property type="match status" value="1"/>
</dbReference>
<evidence type="ECO:0008006" key="3">
    <source>
        <dbReference type="Google" id="ProtNLM"/>
    </source>
</evidence>
<evidence type="ECO:0000313" key="1">
    <source>
        <dbReference type="EMBL" id="GAA1822558.1"/>
    </source>
</evidence>
<reference evidence="1 2" key="1">
    <citation type="journal article" date="2019" name="Int. J. Syst. Evol. Microbiol.">
        <title>The Global Catalogue of Microorganisms (GCM) 10K type strain sequencing project: providing services to taxonomists for standard genome sequencing and annotation.</title>
        <authorList>
            <consortium name="The Broad Institute Genomics Platform"/>
            <consortium name="The Broad Institute Genome Sequencing Center for Infectious Disease"/>
            <person name="Wu L."/>
            <person name="Ma J."/>
        </authorList>
    </citation>
    <scope>NUCLEOTIDE SEQUENCE [LARGE SCALE GENOMIC DNA]</scope>
    <source>
        <strain evidence="1 2">JCM 14323</strain>
    </source>
</reference>
<dbReference type="RefSeq" id="WP_157425695.1">
    <property type="nucleotide sequence ID" value="NZ_BAAANK010000001.1"/>
</dbReference>
<proteinExistence type="predicted"/>
<comment type="caution">
    <text evidence="1">The sequence shown here is derived from an EMBL/GenBank/DDBJ whole genome shotgun (WGS) entry which is preliminary data.</text>
</comment>
<name>A0ABN2MEE4_9MICO</name>
<evidence type="ECO:0000313" key="2">
    <source>
        <dbReference type="Proteomes" id="UP001501746"/>
    </source>
</evidence>
<dbReference type="InterPro" id="IPR019587">
    <property type="entry name" value="Polyketide_cyclase/dehydratase"/>
</dbReference>
<dbReference type="EMBL" id="BAAANK010000001">
    <property type="protein sequence ID" value="GAA1822558.1"/>
    <property type="molecule type" value="Genomic_DNA"/>
</dbReference>
<sequence>MGSFDIQCDVNGSVRHVFAALSDVTRMPEWYSAVTVVTELTAPPISRGSRFRIHRNLPGGPVINIVDVTELEPDRVFTLTSVEGPTPFSYRYTLTPSDAGTTIALHGQISTEGLTGPARFAGSLAPRLFARGMEENLNRFRTMIERASA</sequence>
<organism evidence="1 2">
    <name type="scientific">Agromyces salentinus</name>
    <dbReference type="NCBI Taxonomy" id="269421"/>
    <lineage>
        <taxon>Bacteria</taxon>
        <taxon>Bacillati</taxon>
        <taxon>Actinomycetota</taxon>
        <taxon>Actinomycetes</taxon>
        <taxon>Micrococcales</taxon>
        <taxon>Microbacteriaceae</taxon>
        <taxon>Agromyces</taxon>
    </lineage>
</organism>